<sequence>MCQICGIKDIAARDRWPKPLEQQQNDLNFLITSAHDEATKYQSQKQPAKSQPAPEPLLELLRLLATQLDQLESDRQAWWSSPEKREQRRRFEQDCDQMKLTALNKTNNSSSDRIEAMNARLGGFVKWTLGMNGGIWELQESAKVNVAKKG</sequence>
<accession>A0ACC3NNK1</accession>
<keyword evidence="2" id="KW-1185">Reference proteome</keyword>
<evidence type="ECO:0000313" key="1">
    <source>
        <dbReference type="EMBL" id="KAK3719267.1"/>
    </source>
</evidence>
<gene>
    <name evidence="1" type="ORF">LTR37_004486</name>
</gene>
<comment type="caution">
    <text evidence="1">The sequence shown here is derived from an EMBL/GenBank/DDBJ whole genome shotgun (WGS) entry which is preliminary data.</text>
</comment>
<proteinExistence type="predicted"/>
<dbReference type="Proteomes" id="UP001281147">
    <property type="component" value="Unassembled WGS sequence"/>
</dbReference>
<evidence type="ECO:0000313" key="2">
    <source>
        <dbReference type="Proteomes" id="UP001281147"/>
    </source>
</evidence>
<name>A0ACC3NNK1_9PEZI</name>
<reference evidence="1" key="1">
    <citation type="submission" date="2023-07" db="EMBL/GenBank/DDBJ databases">
        <title>Black Yeasts Isolated from many extreme environments.</title>
        <authorList>
            <person name="Coleine C."/>
            <person name="Stajich J.E."/>
            <person name="Selbmann L."/>
        </authorList>
    </citation>
    <scope>NUCLEOTIDE SEQUENCE</scope>
    <source>
        <strain evidence="1">CCFEE 5714</strain>
    </source>
</reference>
<dbReference type="EMBL" id="JAUTXU010000027">
    <property type="protein sequence ID" value="KAK3719267.1"/>
    <property type="molecule type" value="Genomic_DNA"/>
</dbReference>
<protein>
    <submittedName>
        <fullName evidence="1">Uncharacterized protein</fullName>
    </submittedName>
</protein>
<organism evidence="1 2">
    <name type="scientific">Vermiconidia calcicola</name>
    <dbReference type="NCBI Taxonomy" id="1690605"/>
    <lineage>
        <taxon>Eukaryota</taxon>
        <taxon>Fungi</taxon>
        <taxon>Dikarya</taxon>
        <taxon>Ascomycota</taxon>
        <taxon>Pezizomycotina</taxon>
        <taxon>Dothideomycetes</taxon>
        <taxon>Dothideomycetidae</taxon>
        <taxon>Mycosphaerellales</taxon>
        <taxon>Extremaceae</taxon>
        <taxon>Vermiconidia</taxon>
    </lineage>
</organism>